<dbReference type="KEGG" id="vg:19685915"/>
<accession>A0A059VJP8</accession>
<keyword evidence="2" id="KW-1185">Reference proteome</keyword>
<organism evidence="1 2">
    <name type="scientific">Pseudomonas phage phiPSA2</name>
    <dbReference type="NCBI Taxonomy" id="1500756"/>
    <lineage>
        <taxon>Viruses</taxon>
        <taxon>Duplodnaviria</taxon>
        <taxon>Heunggongvirae</taxon>
        <taxon>Uroviricota</taxon>
        <taxon>Caudoviricetes</taxon>
        <taxon>Autographivirales</taxon>
        <taxon>Autotranscriptaviridae</taxon>
        <taxon>Studiervirinae</taxon>
        <taxon>Ghunavirus</taxon>
        <taxon>Ghunavirus PSA2</taxon>
    </lineage>
</organism>
<reference evidence="1 2" key="1">
    <citation type="journal article" date="2014" name="J. Basic Microbiol.">
        <title>Isolation and partial characterization of bacteriophages infecting Pseudomonas syringae pv. actinidiae, causal agent of kiwifruit bacterial canker.</title>
        <authorList>
            <person name="Di Lallo G."/>
            <person name="Evangelisti M."/>
            <person name="Mancuso F."/>
            <person name="Ferrante P."/>
            <person name="Marcelletti S."/>
            <person name="Tinari A."/>
            <person name="Superti F."/>
            <person name="Migliore L."/>
            <person name="D'Addabbo P."/>
            <person name="Frezza D."/>
            <person name="Scortichini M."/>
            <person name="Thaller M.C."/>
        </authorList>
    </citation>
    <scope>NUCLEOTIDE SEQUENCE [LARGE SCALE GENOMIC DNA]</scope>
</reference>
<dbReference type="OrthoDB" id="12198at10239"/>
<evidence type="ECO:0000313" key="1">
    <source>
        <dbReference type="EMBL" id="AHZ95011.1"/>
    </source>
</evidence>
<dbReference type="Proteomes" id="UP000204268">
    <property type="component" value="Segment"/>
</dbReference>
<proteinExistence type="predicted"/>
<sequence>MITQWRQCGDRAVFRERLREIIEQFPEMTWTRSFYEAHAEICAATESLDEWVELVVRDASGKLVGFAVATDDDDSHVGALLGVQWRMVFPEAPAGTCMKLQRGLIKLARECNYKVMAYTHRVGEGRYEINYTKLKEKPNGQEDQEGR</sequence>
<dbReference type="RefSeq" id="YP_009043258.1">
    <property type="nucleotide sequence ID" value="NC_024362.1"/>
</dbReference>
<dbReference type="EMBL" id="KJ507099">
    <property type="protein sequence ID" value="AHZ95011.1"/>
    <property type="molecule type" value="Genomic_DNA"/>
</dbReference>
<evidence type="ECO:0000313" key="2">
    <source>
        <dbReference type="Proteomes" id="UP000204268"/>
    </source>
</evidence>
<dbReference type="GeneID" id="19685915"/>
<gene>
    <name evidence="1" type="ORF">phiPSA2_30</name>
</gene>
<protein>
    <submittedName>
        <fullName evidence="1">Uncharacterized protein</fullName>
    </submittedName>
</protein>
<name>A0A059VJP8_9CAUD</name>